<comment type="caution">
    <text evidence="20">The sequence shown here is derived from an EMBL/GenBank/DDBJ whole genome shotgun (WGS) entry which is preliminary data.</text>
</comment>
<evidence type="ECO:0000256" key="19">
    <source>
        <dbReference type="SAM" id="Phobius"/>
    </source>
</evidence>
<evidence type="ECO:0000256" key="16">
    <source>
        <dbReference type="PIRSR" id="PIRSR600829-2"/>
    </source>
</evidence>
<dbReference type="GO" id="GO:0016301">
    <property type="term" value="F:kinase activity"/>
    <property type="evidence" value="ECO:0007669"/>
    <property type="project" value="UniProtKB-KW"/>
</dbReference>
<dbReference type="InterPro" id="IPR000829">
    <property type="entry name" value="DAGK"/>
</dbReference>
<organism evidence="20 21">
    <name type="scientific">Flavobacterium piscinae</name>
    <dbReference type="NCBI Taxonomy" id="2506424"/>
    <lineage>
        <taxon>Bacteria</taxon>
        <taxon>Pseudomonadati</taxon>
        <taxon>Bacteroidota</taxon>
        <taxon>Flavobacteriia</taxon>
        <taxon>Flavobacteriales</taxon>
        <taxon>Flavobacteriaceae</taxon>
        <taxon>Flavobacterium</taxon>
    </lineage>
</organism>
<evidence type="ECO:0000313" key="20">
    <source>
        <dbReference type="EMBL" id="RXR28711.1"/>
    </source>
</evidence>
<comment type="similarity">
    <text evidence="2">Belongs to the bacterial diacylglycerol kinase family.</text>
</comment>
<feature type="binding site" evidence="17">
    <location>
        <begin position="92"/>
        <end position="93"/>
    </location>
    <ligand>
        <name>ATP</name>
        <dbReference type="ChEBI" id="CHEBI:30616"/>
    </ligand>
</feature>
<gene>
    <name evidence="20" type="ORF">EQG68_14040</name>
</gene>
<evidence type="ECO:0000256" key="5">
    <source>
        <dbReference type="ARBA" id="ARBA00022679"/>
    </source>
</evidence>
<evidence type="ECO:0000256" key="18">
    <source>
        <dbReference type="PIRSR" id="PIRSR600829-4"/>
    </source>
</evidence>
<comment type="cofactor">
    <cofactor evidence="18">
        <name>Mg(2+)</name>
        <dbReference type="ChEBI" id="CHEBI:18420"/>
    </cofactor>
    <text evidence="18">Mn(2+), Zn(2+), Cd(2+) and Co(2+) support activity to lesser extents.</text>
</comment>
<dbReference type="Pfam" id="PF01219">
    <property type="entry name" value="DAGK_prokar"/>
    <property type="match status" value="1"/>
</dbReference>
<name>A0A4Q1KGA6_9FLAO</name>
<keyword evidence="7 17" id="KW-0547">Nucleotide-binding</keyword>
<dbReference type="GO" id="GO:0046872">
    <property type="term" value="F:metal ion binding"/>
    <property type="evidence" value="ECO:0007669"/>
    <property type="project" value="UniProtKB-KW"/>
</dbReference>
<dbReference type="AlphaFoldDB" id="A0A4Q1KGA6"/>
<sequence>MKSFVIGRIKSLKFALYGMFLLVKTEHSIITQSLLSLLLIAIGFYIDLSKLDWIIQLFCMAFILAIESLNTAVEKLCDFVHPDYHPKIGFIKDIAAGAVSFAVLISIVILSITYYSYL</sequence>
<dbReference type="InterPro" id="IPR033717">
    <property type="entry name" value="UDPK"/>
</dbReference>
<evidence type="ECO:0000256" key="12">
    <source>
        <dbReference type="ARBA" id="ARBA00023136"/>
    </source>
</evidence>
<feature type="binding site" evidence="18">
    <location>
        <position position="26"/>
    </location>
    <ligand>
        <name>a divalent metal cation</name>
        <dbReference type="ChEBI" id="CHEBI:60240"/>
    </ligand>
</feature>
<dbReference type="InterPro" id="IPR036945">
    <property type="entry name" value="DAGK_sf"/>
</dbReference>
<protein>
    <submittedName>
        <fullName evidence="20">Diacylglycerol kinase family protein</fullName>
    </submittedName>
</protein>
<evidence type="ECO:0000256" key="9">
    <source>
        <dbReference type="ARBA" id="ARBA00022840"/>
    </source>
</evidence>
<keyword evidence="18" id="KW-0479">Metal-binding</keyword>
<feature type="transmembrane region" description="Helical" evidence="19">
    <location>
        <begin position="53"/>
        <end position="73"/>
    </location>
</feature>
<keyword evidence="21" id="KW-1185">Reference proteome</keyword>
<evidence type="ECO:0000313" key="21">
    <source>
        <dbReference type="Proteomes" id="UP000289734"/>
    </source>
</evidence>
<evidence type="ECO:0000256" key="8">
    <source>
        <dbReference type="ARBA" id="ARBA00022777"/>
    </source>
</evidence>
<feature type="transmembrane region" description="Helical" evidence="19">
    <location>
        <begin position="94"/>
        <end position="117"/>
    </location>
</feature>
<evidence type="ECO:0000256" key="14">
    <source>
        <dbReference type="ARBA" id="ARBA00023264"/>
    </source>
</evidence>
<evidence type="ECO:0000256" key="6">
    <source>
        <dbReference type="ARBA" id="ARBA00022692"/>
    </source>
</evidence>
<feature type="active site" description="Proton acceptor" evidence="15">
    <location>
        <position position="67"/>
    </location>
</feature>
<keyword evidence="8 20" id="KW-0418">Kinase</keyword>
<keyword evidence="3" id="KW-1003">Cell membrane</keyword>
<dbReference type="CDD" id="cd14265">
    <property type="entry name" value="UDPK_IM_like"/>
    <property type="match status" value="1"/>
</dbReference>
<evidence type="ECO:0000256" key="13">
    <source>
        <dbReference type="ARBA" id="ARBA00023209"/>
    </source>
</evidence>
<dbReference type="OrthoDB" id="1493837at2"/>
<dbReference type="RefSeq" id="WP_129465520.1">
    <property type="nucleotide sequence ID" value="NZ_JACSXZ010000001.1"/>
</dbReference>
<keyword evidence="10 19" id="KW-1133">Transmembrane helix</keyword>
<feature type="binding site" evidence="16">
    <location>
        <position position="67"/>
    </location>
    <ligand>
        <name>substrate</name>
    </ligand>
</feature>
<evidence type="ECO:0000256" key="4">
    <source>
        <dbReference type="ARBA" id="ARBA00022516"/>
    </source>
</evidence>
<keyword evidence="4" id="KW-0444">Lipid biosynthesis</keyword>
<dbReference type="EMBL" id="SBKQ01000017">
    <property type="protein sequence ID" value="RXR28711.1"/>
    <property type="molecule type" value="Genomic_DNA"/>
</dbReference>
<evidence type="ECO:0000256" key="11">
    <source>
        <dbReference type="ARBA" id="ARBA00023098"/>
    </source>
</evidence>
<evidence type="ECO:0000256" key="7">
    <source>
        <dbReference type="ARBA" id="ARBA00022741"/>
    </source>
</evidence>
<keyword evidence="9 17" id="KW-0067">ATP-binding</keyword>
<dbReference type="GO" id="GO:0005886">
    <property type="term" value="C:plasma membrane"/>
    <property type="evidence" value="ECO:0007669"/>
    <property type="project" value="UniProtKB-SubCell"/>
</dbReference>
<feature type="binding site" evidence="17">
    <location>
        <position position="26"/>
    </location>
    <ligand>
        <name>ATP</name>
        <dbReference type="ChEBI" id="CHEBI:30616"/>
    </ligand>
</feature>
<keyword evidence="5" id="KW-0808">Transferase</keyword>
<keyword evidence="14" id="KW-1208">Phospholipid metabolism</keyword>
<evidence type="ECO:0000256" key="3">
    <source>
        <dbReference type="ARBA" id="ARBA00022475"/>
    </source>
</evidence>
<accession>A0A4Q1KGA6</accession>
<evidence type="ECO:0000256" key="15">
    <source>
        <dbReference type="PIRSR" id="PIRSR600829-1"/>
    </source>
</evidence>
<dbReference type="GO" id="GO:0008654">
    <property type="term" value="P:phospholipid biosynthetic process"/>
    <property type="evidence" value="ECO:0007669"/>
    <property type="project" value="UniProtKB-KW"/>
</dbReference>
<feature type="binding site" evidence="17">
    <location>
        <position position="74"/>
    </location>
    <ligand>
        <name>ATP</name>
        <dbReference type="ChEBI" id="CHEBI:30616"/>
    </ligand>
</feature>
<evidence type="ECO:0000256" key="10">
    <source>
        <dbReference type="ARBA" id="ARBA00022989"/>
    </source>
</evidence>
<keyword evidence="6 19" id="KW-0812">Transmembrane</keyword>
<dbReference type="PANTHER" id="PTHR34299:SF1">
    <property type="entry name" value="DIACYLGLYCEROL KINASE"/>
    <property type="match status" value="1"/>
</dbReference>
<keyword evidence="11" id="KW-0443">Lipid metabolism</keyword>
<dbReference type="GO" id="GO:0005524">
    <property type="term" value="F:ATP binding"/>
    <property type="evidence" value="ECO:0007669"/>
    <property type="project" value="UniProtKB-KW"/>
</dbReference>
<comment type="subcellular location">
    <subcellularLocation>
        <location evidence="1">Cell membrane</location>
        <topology evidence="1">Multi-pass membrane protein</topology>
    </subcellularLocation>
</comment>
<evidence type="ECO:0000256" key="2">
    <source>
        <dbReference type="ARBA" id="ARBA00005967"/>
    </source>
</evidence>
<keyword evidence="12 19" id="KW-0472">Membrane</keyword>
<dbReference type="Proteomes" id="UP000289734">
    <property type="component" value="Unassembled WGS sequence"/>
</dbReference>
<feature type="transmembrane region" description="Helical" evidence="19">
    <location>
        <begin position="29"/>
        <end position="47"/>
    </location>
</feature>
<evidence type="ECO:0000256" key="17">
    <source>
        <dbReference type="PIRSR" id="PIRSR600829-3"/>
    </source>
</evidence>
<keyword evidence="18" id="KW-0460">Magnesium</keyword>
<proteinExistence type="inferred from homology"/>
<keyword evidence="13" id="KW-0594">Phospholipid biosynthesis</keyword>
<dbReference type="Gene3D" id="1.10.287.3610">
    <property type="match status" value="1"/>
</dbReference>
<dbReference type="PANTHER" id="PTHR34299">
    <property type="entry name" value="DIACYLGLYCEROL KINASE"/>
    <property type="match status" value="1"/>
</dbReference>
<feature type="binding site" evidence="18">
    <location>
        <position position="74"/>
    </location>
    <ligand>
        <name>a divalent metal cation</name>
        <dbReference type="ChEBI" id="CHEBI:60240"/>
    </ligand>
</feature>
<reference evidence="21" key="1">
    <citation type="submission" date="2019-01" db="EMBL/GenBank/DDBJ databases">
        <title>Cytophagaceae bacterium strain CAR-16.</title>
        <authorList>
            <person name="Chen W.-M."/>
        </authorList>
    </citation>
    <scope>NUCLEOTIDE SEQUENCE [LARGE SCALE GENOMIC DNA]</scope>
    <source>
        <strain evidence="21">ICH-30</strain>
    </source>
</reference>
<evidence type="ECO:0000256" key="1">
    <source>
        <dbReference type="ARBA" id="ARBA00004651"/>
    </source>
</evidence>